<protein>
    <submittedName>
        <fullName evidence="2">Uncharacterized protein</fullName>
    </submittedName>
</protein>
<keyword evidence="1" id="KW-0472">Membrane</keyword>
<keyword evidence="3" id="KW-1185">Reference proteome</keyword>
<sequence length="109" mass="12282">MTRRNQFKHGDGFPIVSLAFMRQSTVWKEAVENRFIAYVLVYPLILASFSLHPLAAILLHRPPSRTSLFMRITGSLPSNRSPATARAAAGPCYFPQSWTRLPPRLLDAD</sequence>
<dbReference type="Proteomes" id="UP000281553">
    <property type="component" value="Unassembled WGS sequence"/>
</dbReference>
<gene>
    <name evidence="2" type="ORF">DILT_LOCUS14613</name>
</gene>
<dbReference type="EMBL" id="UYRU01075069">
    <property type="protein sequence ID" value="VDN25400.1"/>
    <property type="molecule type" value="Genomic_DNA"/>
</dbReference>
<evidence type="ECO:0000313" key="3">
    <source>
        <dbReference type="Proteomes" id="UP000281553"/>
    </source>
</evidence>
<dbReference type="AlphaFoldDB" id="A0A3P7MGC7"/>
<feature type="non-terminal residue" evidence="2">
    <location>
        <position position="109"/>
    </location>
</feature>
<feature type="transmembrane region" description="Helical" evidence="1">
    <location>
        <begin position="35"/>
        <end position="59"/>
    </location>
</feature>
<evidence type="ECO:0000313" key="2">
    <source>
        <dbReference type="EMBL" id="VDN25400.1"/>
    </source>
</evidence>
<keyword evidence="1" id="KW-0812">Transmembrane</keyword>
<keyword evidence="1" id="KW-1133">Transmembrane helix</keyword>
<accession>A0A3P7MGC7</accession>
<name>A0A3P7MGC7_DIBLA</name>
<reference evidence="2 3" key="1">
    <citation type="submission" date="2018-11" db="EMBL/GenBank/DDBJ databases">
        <authorList>
            <consortium name="Pathogen Informatics"/>
        </authorList>
    </citation>
    <scope>NUCLEOTIDE SEQUENCE [LARGE SCALE GENOMIC DNA]</scope>
</reference>
<organism evidence="2 3">
    <name type="scientific">Dibothriocephalus latus</name>
    <name type="common">Fish tapeworm</name>
    <name type="synonym">Diphyllobothrium latum</name>
    <dbReference type="NCBI Taxonomy" id="60516"/>
    <lineage>
        <taxon>Eukaryota</taxon>
        <taxon>Metazoa</taxon>
        <taxon>Spiralia</taxon>
        <taxon>Lophotrochozoa</taxon>
        <taxon>Platyhelminthes</taxon>
        <taxon>Cestoda</taxon>
        <taxon>Eucestoda</taxon>
        <taxon>Diphyllobothriidea</taxon>
        <taxon>Diphyllobothriidae</taxon>
        <taxon>Dibothriocephalus</taxon>
    </lineage>
</organism>
<proteinExistence type="predicted"/>
<evidence type="ECO:0000256" key="1">
    <source>
        <dbReference type="SAM" id="Phobius"/>
    </source>
</evidence>